<evidence type="ECO:0000313" key="2">
    <source>
        <dbReference type="EMBL" id="RKN62007.1"/>
    </source>
</evidence>
<accession>A0A3B0ARN2</accession>
<evidence type="ECO:0000256" key="1">
    <source>
        <dbReference type="SAM" id="Phobius"/>
    </source>
</evidence>
<proteinExistence type="predicted"/>
<organism evidence="2 3">
    <name type="scientific">Paenibacillus ginsengarvi</name>
    <dbReference type="NCBI Taxonomy" id="400777"/>
    <lineage>
        <taxon>Bacteria</taxon>
        <taxon>Bacillati</taxon>
        <taxon>Bacillota</taxon>
        <taxon>Bacilli</taxon>
        <taxon>Bacillales</taxon>
        <taxon>Paenibacillaceae</taxon>
        <taxon>Paenibacillus</taxon>
    </lineage>
</organism>
<reference evidence="2 3" key="1">
    <citation type="journal article" date="2007" name="Int. J. Syst. Evol. Microbiol.">
        <title>Paenibacillus ginsengarvi sp. nov., isolated from soil from ginseng cultivation.</title>
        <authorList>
            <person name="Yoon M.H."/>
            <person name="Ten L.N."/>
            <person name="Im W.T."/>
        </authorList>
    </citation>
    <scope>NUCLEOTIDE SEQUENCE [LARGE SCALE GENOMIC DNA]</scope>
    <source>
        <strain evidence="2 3">KCTC 13059</strain>
    </source>
</reference>
<feature type="transmembrane region" description="Helical" evidence="1">
    <location>
        <begin position="33"/>
        <end position="54"/>
    </location>
</feature>
<protein>
    <submittedName>
        <fullName evidence="2">Uncharacterized protein</fullName>
    </submittedName>
</protein>
<dbReference type="AlphaFoldDB" id="A0A3B0ARN2"/>
<keyword evidence="3" id="KW-1185">Reference proteome</keyword>
<name>A0A3B0ARN2_9BACL</name>
<dbReference type="Proteomes" id="UP000282311">
    <property type="component" value="Unassembled WGS sequence"/>
</dbReference>
<dbReference type="EMBL" id="RBAH01000050">
    <property type="protein sequence ID" value="RKN62007.1"/>
    <property type="molecule type" value="Genomic_DNA"/>
</dbReference>
<gene>
    <name evidence="2" type="ORF">D7M11_35180</name>
</gene>
<keyword evidence="1" id="KW-0472">Membrane</keyword>
<comment type="caution">
    <text evidence="2">The sequence shown here is derived from an EMBL/GenBank/DDBJ whole genome shotgun (WGS) entry which is preliminary data.</text>
</comment>
<sequence length="61" mass="6681">MTNFGIIISLLIGSGLLFVIRSKSSQSSLSLHWVGYALLIMTVFLIVIGIISNLNEASHYQ</sequence>
<keyword evidence="1" id="KW-0812">Transmembrane</keyword>
<evidence type="ECO:0000313" key="3">
    <source>
        <dbReference type="Proteomes" id="UP000282311"/>
    </source>
</evidence>
<feature type="transmembrane region" description="Helical" evidence="1">
    <location>
        <begin position="6"/>
        <end position="21"/>
    </location>
</feature>
<keyword evidence="1" id="KW-1133">Transmembrane helix</keyword>